<evidence type="ECO:0000313" key="1">
    <source>
        <dbReference type="EMBL" id="KAK1410665.1"/>
    </source>
</evidence>
<sequence length="168" mass="19446">MAVINLVTKERYDLPPLSIKSYDDMNIKGFAAGIGFDLQALPYFGYHGVVVSGCWNNDGDILFTIGRRRMRMYVYTLKTCEMRKLDRGDKYSTVMRMHLCSLFSIRRAYFIKDLHSLMYDVSFASKEGRKRGIDDQLGTTCEVELETTTHQSVNHHQLILRLNSFEIN</sequence>
<organism evidence="1 2">
    <name type="scientific">Tagetes erecta</name>
    <name type="common">African marigold</name>
    <dbReference type="NCBI Taxonomy" id="13708"/>
    <lineage>
        <taxon>Eukaryota</taxon>
        <taxon>Viridiplantae</taxon>
        <taxon>Streptophyta</taxon>
        <taxon>Embryophyta</taxon>
        <taxon>Tracheophyta</taxon>
        <taxon>Spermatophyta</taxon>
        <taxon>Magnoliopsida</taxon>
        <taxon>eudicotyledons</taxon>
        <taxon>Gunneridae</taxon>
        <taxon>Pentapetalae</taxon>
        <taxon>asterids</taxon>
        <taxon>campanulids</taxon>
        <taxon>Asterales</taxon>
        <taxon>Asteraceae</taxon>
        <taxon>Asteroideae</taxon>
        <taxon>Heliantheae alliance</taxon>
        <taxon>Tageteae</taxon>
        <taxon>Tagetes</taxon>
    </lineage>
</organism>
<evidence type="ECO:0000313" key="2">
    <source>
        <dbReference type="Proteomes" id="UP001229421"/>
    </source>
</evidence>
<name>A0AAD8K035_TARER</name>
<proteinExistence type="predicted"/>
<comment type="caution">
    <text evidence="1">The sequence shown here is derived from an EMBL/GenBank/DDBJ whole genome shotgun (WGS) entry which is preliminary data.</text>
</comment>
<dbReference type="AlphaFoldDB" id="A0AAD8K035"/>
<reference evidence="1" key="1">
    <citation type="journal article" date="2023" name="bioRxiv">
        <title>Improved chromosome-level genome assembly for marigold (Tagetes erecta).</title>
        <authorList>
            <person name="Jiang F."/>
            <person name="Yuan L."/>
            <person name="Wang S."/>
            <person name="Wang H."/>
            <person name="Xu D."/>
            <person name="Wang A."/>
            <person name="Fan W."/>
        </authorList>
    </citation>
    <scope>NUCLEOTIDE SEQUENCE</scope>
    <source>
        <strain evidence="1">WSJ</strain>
        <tissue evidence="1">Leaf</tissue>
    </source>
</reference>
<accession>A0AAD8K035</accession>
<protein>
    <submittedName>
        <fullName evidence="1">Uncharacterized protein</fullName>
    </submittedName>
</protein>
<keyword evidence="2" id="KW-1185">Reference proteome</keyword>
<dbReference type="EMBL" id="JAUHHV010000010">
    <property type="protein sequence ID" value="KAK1410665.1"/>
    <property type="molecule type" value="Genomic_DNA"/>
</dbReference>
<dbReference type="Proteomes" id="UP001229421">
    <property type="component" value="Unassembled WGS sequence"/>
</dbReference>
<gene>
    <name evidence="1" type="ORF">QVD17_37203</name>
</gene>